<gene>
    <name evidence="5" type="primary">ORF0</name>
</gene>
<dbReference type="GO" id="GO:0052170">
    <property type="term" value="P:symbiont-mediated suppression of host innate immune response"/>
    <property type="evidence" value="ECO:0007669"/>
    <property type="project" value="UniProtKB-KW"/>
</dbReference>
<accession>A0AA48I6U0</accession>
<evidence type="ECO:0000256" key="2">
    <source>
        <dbReference type="ARBA" id="ARBA00022581"/>
    </source>
</evidence>
<evidence type="ECO:0000256" key="4">
    <source>
        <dbReference type="ARBA" id="ARBA00023280"/>
    </source>
</evidence>
<dbReference type="EMBL" id="LC765997">
    <property type="protein sequence ID" value="BEH12038.1"/>
    <property type="molecule type" value="Genomic_RNA"/>
</dbReference>
<keyword evidence="4" id="KW-0899">Viral immunoevasion</keyword>
<evidence type="ECO:0000313" key="5">
    <source>
        <dbReference type="EMBL" id="BEH12038.1"/>
    </source>
</evidence>
<keyword evidence="2" id="KW-0945">Host-virus interaction</keyword>
<organism evidence="5">
    <name type="scientific">Cereal yellow dwarf virus RPV-33WO</name>
    <dbReference type="NCBI Taxonomy" id="3073343"/>
    <lineage>
        <taxon>Viruses</taxon>
        <taxon>Riboviria</taxon>
        <taxon>Orthornavirae</taxon>
        <taxon>Pisuviricota</taxon>
        <taxon>Pisoniviricetes</taxon>
        <taxon>Sobelivirales</taxon>
        <taxon>Solemoviridae</taxon>
        <taxon>Polerovirus</taxon>
        <taxon>Polerovirus CYDVRPV</taxon>
        <taxon>Cereal yellow dwarf virus (isolate RPV)</taxon>
    </lineage>
</organism>
<protein>
    <submittedName>
        <fullName evidence="5">P0 protein</fullName>
    </submittedName>
</protein>
<keyword evidence="1" id="KW-0941">Suppressor of RNA silencing</keyword>
<dbReference type="Pfam" id="PF04662">
    <property type="entry name" value="Luteo_PO"/>
    <property type="match status" value="1"/>
</dbReference>
<dbReference type="InterPro" id="IPR006755">
    <property type="entry name" value="Virus_P0"/>
</dbReference>
<dbReference type="GO" id="GO:0016032">
    <property type="term" value="P:viral process"/>
    <property type="evidence" value="ECO:0007669"/>
    <property type="project" value="InterPro"/>
</dbReference>
<reference evidence="5" key="1">
    <citation type="submission" date="2023-04" db="EMBL/GenBank/DDBJ databases">
        <title>Cereal yellow dwarf virus RPV-33WO isolate 33WO, nearly complete genome.</title>
        <authorList>
            <person name="Nancarrow N."/>
            <person name="Kinoti W.M."/>
            <person name="Lam S.K."/>
            <person name="Rodoni B."/>
            <person name="Trebicki P."/>
        </authorList>
    </citation>
    <scope>NUCLEOTIDE SEQUENCE</scope>
    <source>
        <strain evidence="5">33WO</strain>
    </source>
</reference>
<proteinExistence type="predicted"/>
<keyword evidence="3" id="KW-1090">Inhibition of host innate immune response by virus</keyword>
<evidence type="ECO:0000256" key="1">
    <source>
        <dbReference type="ARBA" id="ARBA00022463"/>
    </source>
</evidence>
<sequence length="251" mass="28544">MFIAQPSGRVLVQDICEHRPACFTRNGVFLSTRCLELLFSRALLEYEYTQNEVALFCVSLGHLLPLLLTGECLSWGGHLSLPLSYTELYLRWSLAVRYYPSFDVREAELKIDLSTMSTRYYYEQFLSRIAANGLAQVVFRQRECFQSGMESFKRFIHYRLKCFESCLPQPGRESPLAPGSYMDRASETTPMGCLVGHNQLLIAGRPSDITRYYNELAVESVPVAFWDAAGIPVRQAGAEYLEGSYLQAILQ</sequence>
<name>A0AA48I6U0_BYDVN</name>
<evidence type="ECO:0000256" key="3">
    <source>
        <dbReference type="ARBA" id="ARBA00022632"/>
    </source>
</evidence>